<evidence type="ECO:0000313" key="10">
    <source>
        <dbReference type="Proteomes" id="UP000054851"/>
    </source>
</evidence>
<sequence>MRFAVVLISTMAAFATHAAQAESGDITAGKAAFTRCAACHSITPGVNLVGPPLAGVVGRKVGSIANFRYSPALSSAHEAWTPERLSAWLADPAKMYPGNRMPFNVQNEKDRRDLVAYLASLSSTK</sequence>
<keyword evidence="1" id="KW-0813">Transport</keyword>
<dbReference type="GO" id="GO:0046872">
    <property type="term" value="F:metal ion binding"/>
    <property type="evidence" value="ECO:0007669"/>
    <property type="project" value="UniProtKB-KW"/>
</dbReference>
<evidence type="ECO:0000256" key="7">
    <source>
        <dbReference type="SAM" id="SignalP"/>
    </source>
</evidence>
<evidence type="ECO:0000259" key="8">
    <source>
        <dbReference type="PROSITE" id="PS51007"/>
    </source>
</evidence>
<feature type="signal peptide" evidence="7">
    <location>
        <begin position="1"/>
        <end position="21"/>
    </location>
</feature>
<evidence type="ECO:0000256" key="6">
    <source>
        <dbReference type="PROSITE-ProRule" id="PRU00433"/>
    </source>
</evidence>
<organism evidence="9 10">
    <name type="scientific">Caballeronia hypogeia</name>
    <dbReference type="NCBI Taxonomy" id="1777140"/>
    <lineage>
        <taxon>Bacteria</taxon>
        <taxon>Pseudomonadati</taxon>
        <taxon>Pseudomonadota</taxon>
        <taxon>Betaproteobacteria</taxon>
        <taxon>Burkholderiales</taxon>
        <taxon>Burkholderiaceae</taxon>
        <taxon>Caballeronia</taxon>
    </lineage>
</organism>
<comment type="caution">
    <text evidence="9">The sequence shown here is derived from an EMBL/GenBank/DDBJ whole genome shotgun (WGS) entry which is preliminary data.</text>
</comment>
<feature type="chain" id="PRO_5007623505" evidence="7">
    <location>
        <begin position="22"/>
        <end position="125"/>
    </location>
</feature>
<dbReference type="PANTHER" id="PTHR11961">
    <property type="entry name" value="CYTOCHROME C"/>
    <property type="match status" value="1"/>
</dbReference>
<dbReference type="STRING" id="1777140.AWB79_06056"/>
<evidence type="ECO:0000256" key="4">
    <source>
        <dbReference type="ARBA" id="ARBA00022982"/>
    </source>
</evidence>
<evidence type="ECO:0000256" key="3">
    <source>
        <dbReference type="ARBA" id="ARBA00022723"/>
    </source>
</evidence>
<accession>A0A158CW44</accession>
<dbReference type="GO" id="GO:0020037">
    <property type="term" value="F:heme binding"/>
    <property type="evidence" value="ECO:0007669"/>
    <property type="project" value="InterPro"/>
</dbReference>
<dbReference type="InterPro" id="IPR002327">
    <property type="entry name" value="Cyt_c_1A/1B"/>
</dbReference>
<evidence type="ECO:0000256" key="1">
    <source>
        <dbReference type="ARBA" id="ARBA00022448"/>
    </source>
</evidence>
<dbReference type="InterPro" id="IPR036909">
    <property type="entry name" value="Cyt_c-like_dom_sf"/>
</dbReference>
<dbReference type="AlphaFoldDB" id="A0A158CW44"/>
<reference evidence="9" key="1">
    <citation type="submission" date="2016-01" db="EMBL/GenBank/DDBJ databases">
        <authorList>
            <person name="Peeters C."/>
        </authorList>
    </citation>
    <scope>NUCLEOTIDE SEQUENCE</scope>
    <source>
        <strain evidence="9">LMG 29322</strain>
    </source>
</reference>
<protein>
    <submittedName>
        <fullName evidence="9">Cytochrome c2 iso-2</fullName>
    </submittedName>
</protein>
<name>A0A158CW44_9BURK</name>
<dbReference type="OrthoDB" id="9805828at2"/>
<keyword evidence="2 6" id="KW-0349">Heme</keyword>
<dbReference type="Proteomes" id="UP000054851">
    <property type="component" value="Unassembled WGS sequence"/>
</dbReference>
<keyword evidence="7" id="KW-0732">Signal</keyword>
<gene>
    <name evidence="9" type="ORF">AWB79_06056</name>
</gene>
<feature type="domain" description="Cytochrome c" evidence="8">
    <location>
        <begin position="24"/>
        <end position="122"/>
    </location>
</feature>
<dbReference type="PROSITE" id="PS51007">
    <property type="entry name" value="CYTC"/>
    <property type="match status" value="1"/>
</dbReference>
<keyword evidence="3 6" id="KW-0479">Metal-binding</keyword>
<keyword evidence="5 6" id="KW-0408">Iron</keyword>
<keyword evidence="10" id="KW-1185">Reference proteome</keyword>
<proteinExistence type="predicted"/>
<keyword evidence="4" id="KW-0249">Electron transport</keyword>
<dbReference type="InterPro" id="IPR009056">
    <property type="entry name" value="Cyt_c-like_dom"/>
</dbReference>
<evidence type="ECO:0000256" key="5">
    <source>
        <dbReference type="ARBA" id="ARBA00023004"/>
    </source>
</evidence>
<dbReference type="Pfam" id="PF00034">
    <property type="entry name" value="Cytochrom_C"/>
    <property type="match status" value="1"/>
</dbReference>
<dbReference type="GO" id="GO:0009055">
    <property type="term" value="F:electron transfer activity"/>
    <property type="evidence" value="ECO:0007669"/>
    <property type="project" value="InterPro"/>
</dbReference>
<dbReference type="SUPFAM" id="SSF46626">
    <property type="entry name" value="Cytochrome c"/>
    <property type="match status" value="1"/>
</dbReference>
<dbReference type="PRINTS" id="PR00604">
    <property type="entry name" value="CYTCHRMECIAB"/>
</dbReference>
<dbReference type="EMBL" id="FCOA02000029">
    <property type="protein sequence ID" value="SAK86360.1"/>
    <property type="molecule type" value="Genomic_DNA"/>
</dbReference>
<dbReference type="Gene3D" id="1.10.760.10">
    <property type="entry name" value="Cytochrome c-like domain"/>
    <property type="match status" value="1"/>
</dbReference>
<evidence type="ECO:0000313" key="9">
    <source>
        <dbReference type="EMBL" id="SAK86360.1"/>
    </source>
</evidence>
<evidence type="ECO:0000256" key="2">
    <source>
        <dbReference type="ARBA" id="ARBA00022617"/>
    </source>
</evidence>